<dbReference type="EMBL" id="LZLS01000185">
    <property type="protein sequence ID" value="OBK22742.1"/>
    <property type="molecule type" value="Genomic_DNA"/>
</dbReference>
<evidence type="ECO:0000313" key="2">
    <source>
        <dbReference type="Proteomes" id="UP000093928"/>
    </source>
</evidence>
<gene>
    <name evidence="1" type="ORF">A5634_07160</name>
</gene>
<evidence type="ECO:0000313" key="1">
    <source>
        <dbReference type="EMBL" id="OBK22742.1"/>
    </source>
</evidence>
<dbReference type="AlphaFoldDB" id="A0A1A3NR05"/>
<accession>A0A1A3NR05</accession>
<name>A0A1A3NR05_MYCAS</name>
<dbReference type="Proteomes" id="UP000093928">
    <property type="component" value="Unassembled WGS sequence"/>
</dbReference>
<proteinExistence type="predicted"/>
<reference evidence="1 2" key="1">
    <citation type="submission" date="2016-06" db="EMBL/GenBank/DDBJ databases">
        <authorList>
            <person name="Kjaerup R.B."/>
            <person name="Dalgaard T.S."/>
            <person name="Juul-Madsen H.R."/>
        </authorList>
    </citation>
    <scope>NUCLEOTIDE SEQUENCE [LARGE SCALE GENOMIC DNA]</scope>
    <source>
        <strain evidence="1 2">1165133.8</strain>
    </source>
</reference>
<protein>
    <submittedName>
        <fullName evidence="1">Uncharacterized protein</fullName>
    </submittedName>
</protein>
<organism evidence="1 2">
    <name type="scientific">Mycobacterium asiaticum</name>
    <dbReference type="NCBI Taxonomy" id="1790"/>
    <lineage>
        <taxon>Bacteria</taxon>
        <taxon>Bacillati</taxon>
        <taxon>Actinomycetota</taxon>
        <taxon>Actinomycetes</taxon>
        <taxon>Mycobacteriales</taxon>
        <taxon>Mycobacteriaceae</taxon>
        <taxon>Mycobacterium</taxon>
    </lineage>
</organism>
<comment type="caution">
    <text evidence="1">The sequence shown here is derived from an EMBL/GenBank/DDBJ whole genome shotgun (WGS) entry which is preliminary data.</text>
</comment>
<sequence>MLRQDFLPLILGKREVEVDGQARPFELVTPVARVAVQWTNSAFSSVVGTLELLSHGYDPP</sequence>